<accession>A0A841JQL4</accession>
<keyword evidence="2" id="KW-1185">Reference proteome</keyword>
<dbReference type="Proteomes" id="UP000538666">
    <property type="component" value="Unassembled WGS sequence"/>
</dbReference>
<proteinExistence type="predicted"/>
<name>A0A841JQL4_9BACT</name>
<sequence>MGAFPRRMEDRLGTRFDSALNGHLFTYSDKFTAANPSKRPGHHREALRFSGIFAIVPMSLLFDGAPIRKFYYPPPANGAYGHFSL</sequence>
<dbReference type="AlphaFoldDB" id="A0A841JQL4"/>
<evidence type="ECO:0000313" key="2">
    <source>
        <dbReference type="Proteomes" id="UP000538666"/>
    </source>
</evidence>
<gene>
    <name evidence="1" type="ORF">HNQ77_000017</name>
</gene>
<organism evidence="1 2">
    <name type="scientific">Silvibacterium bohemicum</name>
    <dbReference type="NCBI Taxonomy" id="1577686"/>
    <lineage>
        <taxon>Bacteria</taxon>
        <taxon>Pseudomonadati</taxon>
        <taxon>Acidobacteriota</taxon>
        <taxon>Terriglobia</taxon>
        <taxon>Terriglobales</taxon>
        <taxon>Acidobacteriaceae</taxon>
        <taxon>Silvibacterium</taxon>
    </lineage>
</organism>
<comment type="caution">
    <text evidence="1">The sequence shown here is derived from an EMBL/GenBank/DDBJ whole genome shotgun (WGS) entry which is preliminary data.</text>
</comment>
<protein>
    <submittedName>
        <fullName evidence="1">Uncharacterized protein</fullName>
    </submittedName>
</protein>
<evidence type="ECO:0000313" key="1">
    <source>
        <dbReference type="EMBL" id="MBB6142079.1"/>
    </source>
</evidence>
<dbReference type="EMBL" id="JACHEK010000001">
    <property type="protein sequence ID" value="MBB6142079.1"/>
    <property type="molecule type" value="Genomic_DNA"/>
</dbReference>
<reference evidence="1 2" key="1">
    <citation type="submission" date="2020-08" db="EMBL/GenBank/DDBJ databases">
        <title>Genomic Encyclopedia of Type Strains, Phase IV (KMG-IV): sequencing the most valuable type-strain genomes for metagenomic binning, comparative biology and taxonomic classification.</title>
        <authorList>
            <person name="Goeker M."/>
        </authorList>
    </citation>
    <scope>NUCLEOTIDE SEQUENCE [LARGE SCALE GENOMIC DNA]</scope>
    <source>
        <strain evidence="1 2">DSM 103733</strain>
    </source>
</reference>